<evidence type="ECO:0000313" key="1">
    <source>
        <dbReference type="EMBL" id="MDC8760347.1"/>
    </source>
</evidence>
<dbReference type="EMBL" id="JAQQXR010000012">
    <property type="protein sequence ID" value="MDC8760347.1"/>
    <property type="molecule type" value="Genomic_DNA"/>
</dbReference>
<dbReference type="RefSeq" id="WP_273674086.1">
    <property type="nucleotide sequence ID" value="NZ_JAQQXR010000012.1"/>
</dbReference>
<comment type="caution">
    <text evidence="1">The sequence shown here is derived from an EMBL/GenBank/DDBJ whole genome shotgun (WGS) entry which is preliminary data.</text>
</comment>
<name>A0ABT5K978_9BURK</name>
<keyword evidence="2" id="KW-1185">Reference proteome</keyword>
<evidence type="ECO:0000313" key="2">
    <source>
        <dbReference type="Proteomes" id="UP001221208"/>
    </source>
</evidence>
<dbReference type="InterPro" id="IPR047746">
    <property type="entry name" value="Dae2/Tae2-like"/>
</dbReference>
<accession>A0ABT5K978</accession>
<sequence>MAYVADRKYADQKDIVGNGECVALVKQLTGACASSLWWKGDSVAELIKKGTIAEGTAIATH</sequence>
<reference evidence="1 2" key="1">
    <citation type="submission" date="2022-10" db="EMBL/GenBank/DDBJ databases">
        <title>Janthinobacterium sp. hw3 Genome sequencing.</title>
        <authorList>
            <person name="Park S."/>
        </authorList>
    </citation>
    <scope>NUCLEOTIDE SEQUENCE [LARGE SCALE GENOMIC DNA]</scope>
    <source>
        <strain evidence="2">hw3</strain>
    </source>
</reference>
<organism evidence="1 2">
    <name type="scientific">Janthinobacterium fluminis</name>
    <dbReference type="NCBI Taxonomy" id="2987524"/>
    <lineage>
        <taxon>Bacteria</taxon>
        <taxon>Pseudomonadati</taxon>
        <taxon>Pseudomonadota</taxon>
        <taxon>Betaproteobacteria</taxon>
        <taxon>Burkholderiales</taxon>
        <taxon>Oxalobacteraceae</taxon>
        <taxon>Janthinobacterium</taxon>
    </lineage>
</organism>
<dbReference type="Proteomes" id="UP001221208">
    <property type="component" value="Unassembled WGS sequence"/>
</dbReference>
<dbReference type="NCBIfam" id="NF033857">
    <property type="entry name" value="BPSL0067_fam"/>
    <property type="match status" value="1"/>
</dbReference>
<gene>
    <name evidence="1" type="ORF">OIK44_22400</name>
</gene>
<proteinExistence type="predicted"/>
<protein>
    <submittedName>
        <fullName evidence="1">BPSL0067 family protein</fullName>
    </submittedName>
</protein>